<dbReference type="Pfam" id="PF01575">
    <property type="entry name" value="MaoC_dehydratas"/>
    <property type="match status" value="1"/>
</dbReference>
<gene>
    <name evidence="2" type="ORF">C2E21_7312</name>
</gene>
<feature type="domain" description="MaoC-like" evidence="1">
    <location>
        <begin position="73"/>
        <end position="154"/>
    </location>
</feature>
<protein>
    <submittedName>
        <fullName evidence="2">(R)-specific enoyl-hydratase</fullName>
    </submittedName>
</protein>
<dbReference type="SUPFAM" id="SSF54637">
    <property type="entry name" value="Thioesterase/thiol ester dehydrase-isomerase"/>
    <property type="match status" value="1"/>
</dbReference>
<sequence>MLSSRLPFAAQVLQRLLPASNCSTQLEGAIHAFSRGLATSGTAAAAAAAAAAASTPPPALTPGSVLTLSKRYSAVEVAAFTAMTGDSNAIHISAAAAASQGLPGAILPGLLMAALFPAIIGSSFPGALYLNQSLKFKQYALVGDEVTATLTVEKASGSRVSFRTLCSHSGTGAVLVEGSALALIRPPAAGSTAASHSAAANTAADAAAADAEAADEPR</sequence>
<reference evidence="2 3" key="1">
    <citation type="journal article" date="2018" name="Plant J.">
        <title>Genome sequences of Chlorella sorokiniana UTEX 1602 and Micractinium conductrix SAG 241.80: implications to maltose excretion by a green alga.</title>
        <authorList>
            <person name="Arriola M.B."/>
            <person name="Velmurugan N."/>
            <person name="Zhang Y."/>
            <person name="Plunkett M.H."/>
            <person name="Hondzo H."/>
            <person name="Barney B.M."/>
        </authorList>
    </citation>
    <scope>NUCLEOTIDE SEQUENCE [LARGE SCALE GENOMIC DNA]</scope>
    <source>
        <strain evidence="3">UTEX 1602</strain>
    </source>
</reference>
<dbReference type="Proteomes" id="UP000239899">
    <property type="component" value="Unassembled WGS sequence"/>
</dbReference>
<dbReference type="PANTHER" id="PTHR43437">
    <property type="entry name" value="HYDROXYACYL-THIOESTER DEHYDRATASE TYPE 2, MITOCHONDRIAL-RELATED"/>
    <property type="match status" value="1"/>
</dbReference>
<evidence type="ECO:0000259" key="1">
    <source>
        <dbReference type="Pfam" id="PF01575"/>
    </source>
</evidence>
<dbReference type="GO" id="GO:0006633">
    <property type="term" value="P:fatty acid biosynthetic process"/>
    <property type="evidence" value="ECO:0007669"/>
    <property type="project" value="TreeGrafter"/>
</dbReference>
<dbReference type="STRING" id="3076.A0A2P6TI36"/>
<accession>A0A2P6TI36</accession>
<dbReference type="AlphaFoldDB" id="A0A2P6TI36"/>
<proteinExistence type="predicted"/>
<organism evidence="2 3">
    <name type="scientific">Chlorella sorokiniana</name>
    <name type="common">Freshwater green alga</name>
    <dbReference type="NCBI Taxonomy" id="3076"/>
    <lineage>
        <taxon>Eukaryota</taxon>
        <taxon>Viridiplantae</taxon>
        <taxon>Chlorophyta</taxon>
        <taxon>core chlorophytes</taxon>
        <taxon>Trebouxiophyceae</taxon>
        <taxon>Chlorellales</taxon>
        <taxon>Chlorellaceae</taxon>
        <taxon>Chlorella clade</taxon>
        <taxon>Chlorella</taxon>
    </lineage>
</organism>
<name>A0A2P6TI36_CHLSO</name>
<comment type="caution">
    <text evidence="2">The sequence shown here is derived from an EMBL/GenBank/DDBJ whole genome shotgun (WGS) entry which is preliminary data.</text>
</comment>
<dbReference type="InterPro" id="IPR002539">
    <property type="entry name" value="MaoC-like_dom"/>
</dbReference>
<dbReference type="EMBL" id="LHPG02000015">
    <property type="protein sequence ID" value="PRW33937.1"/>
    <property type="molecule type" value="Genomic_DNA"/>
</dbReference>
<dbReference type="OrthoDB" id="3592703at2759"/>
<dbReference type="GO" id="GO:0005739">
    <property type="term" value="C:mitochondrion"/>
    <property type="evidence" value="ECO:0007669"/>
    <property type="project" value="TreeGrafter"/>
</dbReference>
<dbReference type="InterPro" id="IPR050965">
    <property type="entry name" value="UPF0336/Enoyl-CoA_hydratase"/>
</dbReference>
<dbReference type="InterPro" id="IPR029069">
    <property type="entry name" value="HotDog_dom_sf"/>
</dbReference>
<keyword evidence="3" id="KW-1185">Reference proteome</keyword>
<evidence type="ECO:0000313" key="3">
    <source>
        <dbReference type="Proteomes" id="UP000239899"/>
    </source>
</evidence>
<dbReference type="Gene3D" id="3.10.129.10">
    <property type="entry name" value="Hotdog Thioesterase"/>
    <property type="match status" value="1"/>
</dbReference>
<evidence type="ECO:0000313" key="2">
    <source>
        <dbReference type="EMBL" id="PRW33937.1"/>
    </source>
</evidence>
<dbReference type="GO" id="GO:0019171">
    <property type="term" value="F:(3R)-hydroxyacyl-[acyl-carrier-protein] dehydratase activity"/>
    <property type="evidence" value="ECO:0007669"/>
    <property type="project" value="TreeGrafter"/>
</dbReference>
<dbReference type="PANTHER" id="PTHR43437:SF3">
    <property type="entry name" value="HYDROXYACYL-THIOESTER DEHYDRATASE TYPE 2, MITOCHONDRIAL"/>
    <property type="match status" value="1"/>
</dbReference>